<protein>
    <recommendedName>
        <fullName evidence="2">DUF5723 domain-containing protein</fullName>
    </recommendedName>
</protein>
<dbReference type="InterPro" id="IPR043781">
    <property type="entry name" value="DUF5723"/>
</dbReference>
<dbReference type="EMBL" id="FNGS01000002">
    <property type="protein sequence ID" value="SDL55243.1"/>
    <property type="molecule type" value="Genomic_DNA"/>
</dbReference>
<accession>A0A1G9L0F2</accession>
<feature type="domain" description="DUF5723" evidence="2">
    <location>
        <begin position="42"/>
        <end position="465"/>
    </location>
</feature>
<gene>
    <name evidence="3" type="ORF">SAMN04488090_1193</name>
</gene>
<dbReference type="OrthoDB" id="9805336at2"/>
<evidence type="ECO:0000313" key="3">
    <source>
        <dbReference type="EMBL" id="SDL55243.1"/>
    </source>
</evidence>
<dbReference type="Pfam" id="PF18990">
    <property type="entry name" value="DUF5723"/>
    <property type="match status" value="1"/>
</dbReference>
<feature type="chain" id="PRO_5011506978" description="DUF5723 domain-containing protein" evidence="1">
    <location>
        <begin position="22"/>
        <end position="517"/>
    </location>
</feature>
<dbReference type="AlphaFoldDB" id="A0A1G9L0F2"/>
<sequence>MKRAFVCISIFLEGLACPAEAQYLMGQSSSNYAGVHGVYLNPALAADSRMKVQVHLAGFESYLYNNYLVWEAPYSMFSMMTNSVSSEYRGPRKGIVFNDQEYLREKLNGHAKHARAGGQIIGPGVLVTLNDKNAISVNSRLRVGAAVTRTTESVARLLRNGTTNDTRIMPEDFGTQLHANTNGVAEFSATYARVLLDNEEEFWKAGVTVKRYVGLHQGHLHGTGIDYSYVPDPDDPTRGNVLLKNVSAQYGITGDGGFQDFRPTPAWLLGNAAPGSGWGADIGLVYEYRPDVRKYSYRERGAVRRDASRNKYLYRISVSLLDIGRMTYKNPTYQNAYRLTRQNRLIDENNFGNLQGSDSFVLALNETLGASEADRVNVFRVSMPKSFQASIDYHLQDNWYANATLIHSFASNSQPAFTMPSVVAASLRYESKWLDVTVPVSLADNYTRPTLGIGARAGIFYIGSDNVLPTFNIGNPKGMEFYFGAMIPIFRKAPESNLKCYPEERGGLFRGLFRRKG</sequence>
<evidence type="ECO:0000259" key="2">
    <source>
        <dbReference type="Pfam" id="PF18990"/>
    </source>
</evidence>
<name>A0A1G9L0F2_9BACT</name>
<evidence type="ECO:0000256" key="1">
    <source>
        <dbReference type="SAM" id="SignalP"/>
    </source>
</evidence>
<proteinExistence type="predicted"/>
<organism evidence="3 4">
    <name type="scientific">Siphonobacter aquaeclarae</name>
    <dbReference type="NCBI Taxonomy" id="563176"/>
    <lineage>
        <taxon>Bacteria</taxon>
        <taxon>Pseudomonadati</taxon>
        <taxon>Bacteroidota</taxon>
        <taxon>Cytophagia</taxon>
        <taxon>Cytophagales</taxon>
        <taxon>Cytophagaceae</taxon>
        <taxon>Siphonobacter</taxon>
    </lineage>
</organism>
<keyword evidence="4" id="KW-1185">Reference proteome</keyword>
<dbReference type="Proteomes" id="UP000198901">
    <property type="component" value="Unassembled WGS sequence"/>
</dbReference>
<keyword evidence="1" id="KW-0732">Signal</keyword>
<feature type="signal peptide" evidence="1">
    <location>
        <begin position="1"/>
        <end position="21"/>
    </location>
</feature>
<reference evidence="3 4" key="1">
    <citation type="submission" date="2016-10" db="EMBL/GenBank/DDBJ databases">
        <authorList>
            <person name="de Groot N.N."/>
        </authorList>
    </citation>
    <scope>NUCLEOTIDE SEQUENCE [LARGE SCALE GENOMIC DNA]</scope>
    <source>
        <strain evidence="3 4">DSM 21668</strain>
    </source>
</reference>
<evidence type="ECO:0000313" key="4">
    <source>
        <dbReference type="Proteomes" id="UP000198901"/>
    </source>
</evidence>
<dbReference type="STRING" id="563176.SAMN04488090_1193"/>
<dbReference type="RefSeq" id="WP_093199029.1">
    <property type="nucleotide sequence ID" value="NZ_FNGS01000002.1"/>
</dbReference>